<keyword evidence="11" id="KW-1185">Reference proteome</keyword>
<comment type="subcellular location">
    <subcellularLocation>
        <location evidence="1">Membrane</location>
        <topology evidence="1">Multi-pass membrane protein</topology>
    </subcellularLocation>
</comment>
<evidence type="ECO:0000256" key="8">
    <source>
        <dbReference type="ARBA" id="ARBA00023303"/>
    </source>
</evidence>
<evidence type="ECO:0000256" key="1">
    <source>
        <dbReference type="ARBA" id="ARBA00004141"/>
    </source>
</evidence>
<sequence length="585" mass="65787">MAGKLGSFRYTFTEKRERLLSTKGYSELGGFNPLGPYEEEEGAGAKCWSFDSLKDRVSRLWRTAQDVGYRAWKMGRTDPRKIVFSAKMGLALTLISLLIFLKEPVKELSRYSVWAILTVVVVFEFSIGATLSKGFNRGLGTVAAGGLALGMAELSELAGEWEELVIILSIFIVAFCATYAKLYPTLKPYEYGFRVFLLTYCFITVSGYRTGEFVNTAVTRFLLIALGAGVCLVVNICIYPIWAGEDLHKLVVKNFMSVATSLEGCVNGYLNCIEYERVPSKILTYQASDDPLYSGYRSAVESTSQEETLMGFAIWEPPHGPYKMCRYPWKNYVKVSGALRHSAFTVMALHGCMLSEIQAPAERRQVFQSELQRVGFEGAKVLRELGNKVKRMEKLGPGDILYEVHEAAEELQTKIDRKSYLLVNSESWEIGNRQEQGDPQDSLSLDEDENKILQHKSYSEAILDLRSITVPKSWDGQIPNGAISTRPADVSPGSVFQTQISWPRRISFNADAIPVVEESKTYENASALALATFTSLLIEFVARLQNVVYSFEELSEKANFKDPIEEPAGVEHNGFWNRFRNWIKY</sequence>
<evidence type="ECO:0000256" key="7">
    <source>
        <dbReference type="ARBA" id="ARBA00023136"/>
    </source>
</evidence>
<evidence type="ECO:0008006" key="12">
    <source>
        <dbReference type="Google" id="ProtNLM"/>
    </source>
</evidence>
<keyword evidence="7 9" id="KW-0472">Membrane</keyword>
<name>A0AAW2CFX8_9ROSI</name>
<feature type="transmembrane region" description="Helical" evidence="9">
    <location>
        <begin position="113"/>
        <end position="131"/>
    </location>
</feature>
<evidence type="ECO:0000256" key="6">
    <source>
        <dbReference type="ARBA" id="ARBA00023065"/>
    </source>
</evidence>
<evidence type="ECO:0000256" key="2">
    <source>
        <dbReference type="ARBA" id="ARBA00007079"/>
    </source>
</evidence>
<organism evidence="10 11">
    <name type="scientific">Lithocarpus litseifolius</name>
    <dbReference type="NCBI Taxonomy" id="425828"/>
    <lineage>
        <taxon>Eukaryota</taxon>
        <taxon>Viridiplantae</taxon>
        <taxon>Streptophyta</taxon>
        <taxon>Embryophyta</taxon>
        <taxon>Tracheophyta</taxon>
        <taxon>Spermatophyta</taxon>
        <taxon>Magnoliopsida</taxon>
        <taxon>eudicotyledons</taxon>
        <taxon>Gunneridae</taxon>
        <taxon>Pentapetalae</taxon>
        <taxon>rosids</taxon>
        <taxon>fabids</taxon>
        <taxon>Fagales</taxon>
        <taxon>Fagaceae</taxon>
        <taxon>Lithocarpus</taxon>
    </lineage>
</organism>
<dbReference type="InterPro" id="IPR020966">
    <property type="entry name" value="ALMT"/>
</dbReference>
<keyword evidence="5 9" id="KW-1133">Transmembrane helix</keyword>
<evidence type="ECO:0000256" key="9">
    <source>
        <dbReference type="SAM" id="Phobius"/>
    </source>
</evidence>
<dbReference type="EMBL" id="JAZDWU010000007">
    <property type="protein sequence ID" value="KAK9996442.1"/>
    <property type="molecule type" value="Genomic_DNA"/>
</dbReference>
<evidence type="ECO:0000313" key="10">
    <source>
        <dbReference type="EMBL" id="KAK9996442.1"/>
    </source>
</evidence>
<dbReference type="Proteomes" id="UP001459277">
    <property type="component" value="Unassembled WGS sequence"/>
</dbReference>
<dbReference type="GO" id="GO:0016020">
    <property type="term" value="C:membrane"/>
    <property type="evidence" value="ECO:0007669"/>
    <property type="project" value="UniProtKB-SubCell"/>
</dbReference>
<protein>
    <recommendedName>
        <fullName evidence="12">Aluminum-activated malate transporter 9</fullName>
    </recommendedName>
</protein>
<feature type="transmembrane region" description="Helical" evidence="9">
    <location>
        <begin position="82"/>
        <end position="101"/>
    </location>
</feature>
<accession>A0AAW2CFX8</accession>
<evidence type="ECO:0000256" key="3">
    <source>
        <dbReference type="ARBA" id="ARBA00022448"/>
    </source>
</evidence>
<dbReference type="GO" id="GO:0034220">
    <property type="term" value="P:monoatomic ion transmembrane transport"/>
    <property type="evidence" value="ECO:0007669"/>
    <property type="project" value="UniProtKB-KW"/>
</dbReference>
<dbReference type="AlphaFoldDB" id="A0AAW2CFX8"/>
<dbReference type="Pfam" id="PF11744">
    <property type="entry name" value="ALMT"/>
    <property type="match status" value="1"/>
</dbReference>
<evidence type="ECO:0000256" key="5">
    <source>
        <dbReference type="ARBA" id="ARBA00022989"/>
    </source>
</evidence>
<gene>
    <name evidence="10" type="ORF">SO802_021128</name>
</gene>
<reference evidence="10 11" key="1">
    <citation type="submission" date="2024-01" db="EMBL/GenBank/DDBJ databases">
        <title>A telomere-to-telomere, gap-free genome of sweet tea (Lithocarpus litseifolius).</title>
        <authorList>
            <person name="Zhou J."/>
        </authorList>
    </citation>
    <scope>NUCLEOTIDE SEQUENCE [LARGE SCALE GENOMIC DNA]</scope>
    <source>
        <strain evidence="10">Zhou-2022a</strain>
        <tissue evidence="10">Leaf</tissue>
    </source>
</reference>
<evidence type="ECO:0000256" key="4">
    <source>
        <dbReference type="ARBA" id="ARBA00022692"/>
    </source>
</evidence>
<keyword evidence="8" id="KW-0407">Ion channel</keyword>
<feature type="transmembrane region" description="Helical" evidence="9">
    <location>
        <begin position="164"/>
        <end position="184"/>
    </location>
</feature>
<feature type="transmembrane region" description="Helical" evidence="9">
    <location>
        <begin position="191"/>
        <end position="209"/>
    </location>
</feature>
<dbReference type="PANTHER" id="PTHR31086">
    <property type="entry name" value="ALUMINUM-ACTIVATED MALATE TRANSPORTER 10"/>
    <property type="match status" value="1"/>
</dbReference>
<proteinExistence type="inferred from homology"/>
<dbReference type="GO" id="GO:0015743">
    <property type="term" value="P:malate transport"/>
    <property type="evidence" value="ECO:0007669"/>
    <property type="project" value="InterPro"/>
</dbReference>
<evidence type="ECO:0000313" key="11">
    <source>
        <dbReference type="Proteomes" id="UP001459277"/>
    </source>
</evidence>
<comment type="similarity">
    <text evidence="2">Belongs to the aromatic acid exporter (TC 2.A.85) family.</text>
</comment>
<keyword evidence="4 9" id="KW-0812">Transmembrane</keyword>
<comment type="caution">
    <text evidence="10">The sequence shown here is derived from an EMBL/GenBank/DDBJ whole genome shotgun (WGS) entry which is preliminary data.</text>
</comment>
<feature type="transmembrane region" description="Helical" evidence="9">
    <location>
        <begin position="221"/>
        <end position="242"/>
    </location>
</feature>
<keyword evidence="3" id="KW-0813">Transport</keyword>
<keyword evidence="6" id="KW-0406">Ion transport</keyword>